<protein>
    <submittedName>
        <fullName evidence="1">Uncharacterized protein</fullName>
    </submittedName>
</protein>
<proteinExistence type="predicted"/>
<comment type="caution">
    <text evidence="1">The sequence shown here is derived from an EMBL/GenBank/DDBJ whole genome shotgun (WGS) entry which is preliminary data.</text>
</comment>
<keyword evidence="2" id="KW-1185">Reference proteome</keyword>
<evidence type="ECO:0000313" key="1">
    <source>
        <dbReference type="EMBL" id="KAG7168710.1"/>
    </source>
</evidence>
<name>A0A8J5MY44_HOMAM</name>
<sequence>MPYPPSRPPSGSGRFSRILGRGVRLFKLSLSKLVSSSSPSSPLCIFRCSAAFQSHQLRPLRPSTLGLVLCSQLVLVEMVGCAASPSCDPLLSCRLGREEKLCCEAGLSRRSASPTGSSSPFLSSCGLPPPALVPSTPSMLHTVSLWV</sequence>
<accession>A0A8J5MY44</accession>
<organism evidence="1 2">
    <name type="scientific">Homarus americanus</name>
    <name type="common">American lobster</name>
    <dbReference type="NCBI Taxonomy" id="6706"/>
    <lineage>
        <taxon>Eukaryota</taxon>
        <taxon>Metazoa</taxon>
        <taxon>Ecdysozoa</taxon>
        <taxon>Arthropoda</taxon>
        <taxon>Crustacea</taxon>
        <taxon>Multicrustacea</taxon>
        <taxon>Malacostraca</taxon>
        <taxon>Eumalacostraca</taxon>
        <taxon>Eucarida</taxon>
        <taxon>Decapoda</taxon>
        <taxon>Pleocyemata</taxon>
        <taxon>Astacidea</taxon>
        <taxon>Nephropoidea</taxon>
        <taxon>Nephropidae</taxon>
        <taxon>Homarus</taxon>
    </lineage>
</organism>
<dbReference type="AlphaFoldDB" id="A0A8J5MY44"/>
<gene>
    <name evidence="1" type="ORF">Hamer_G025222</name>
</gene>
<dbReference type="EMBL" id="JAHLQT010019414">
    <property type="protein sequence ID" value="KAG7168710.1"/>
    <property type="molecule type" value="Genomic_DNA"/>
</dbReference>
<dbReference type="Proteomes" id="UP000747542">
    <property type="component" value="Unassembled WGS sequence"/>
</dbReference>
<reference evidence="1" key="1">
    <citation type="journal article" date="2021" name="Sci. Adv.">
        <title>The American lobster genome reveals insights on longevity, neural, and immune adaptations.</title>
        <authorList>
            <person name="Polinski J.M."/>
            <person name="Zimin A.V."/>
            <person name="Clark K.F."/>
            <person name="Kohn A.B."/>
            <person name="Sadowski N."/>
            <person name="Timp W."/>
            <person name="Ptitsyn A."/>
            <person name="Khanna P."/>
            <person name="Romanova D.Y."/>
            <person name="Williams P."/>
            <person name="Greenwood S.J."/>
            <person name="Moroz L.L."/>
            <person name="Walt D.R."/>
            <person name="Bodnar A.G."/>
        </authorList>
    </citation>
    <scope>NUCLEOTIDE SEQUENCE</scope>
    <source>
        <strain evidence="1">GMGI-L3</strain>
    </source>
</reference>
<evidence type="ECO:0000313" key="2">
    <source>
        <dbReference type="Proteomes" id="UP000747542"/>
    </source>
</evidence>